<organism evidence="1">
    <name type="scientific">Salvia splendens</name>
    <name type="common">Scarlet sage</name>
    <dbReference type="NCBI Taxonomy" id="180675"/>
    <lineage>
        <taxon>Eukaryota</taxon>
        <taxon>Viridiplantae</taxon>
        <taxon>Streptophyta</taxon>
        <taxon>Embryophyta</taxon>
        <taxon>Tracheophyta</taxon>
        <taxon>Spermatophyta</taxon>
        <taxon>Magnoliopsida</taxon>
        <taxon>eudicotyledons</taxon>
        <taxon>Gunneridae</taxon>
        <taxon>Pentapetalae</taxon>
        <taxon>asterids</taxon>
        <taxon>lamiids</taxon>
        <taxon>Lamiales</taxon>
        <taxon>Lamiaceae</taxon>
        <taxon>Nepetoideae</taxon>
        <taxon>Mentheae</taxon>
        <taxon>Salviinae</taxon>
        <taxon>Salvia</taxon>
        <taxon>Salvia subgen. Calosphace</taxon>
        <taxon>core Calosphace</taxon>
    </lineage>
</organism>
<keyword evidence="2" id="KW-1185">Reference proteome</keyword>
<dbReference type="InterPro" id="IPR007750">
    <property type="entry name" value="DUF674"/>
</dbReference>
<evidence type="ECO:0000313" key="2">
    <source>
        <dbReference type="Proteomes" id="UP000298416"/>
    </source>
</evidence>
<evidence type="ECO:0000313" key="1">
    <source>
        <dbReference type="EMBL" id="KAG6404811.1"/>
    </source>
</evidence>
<dbReference type="Pfam" id="PF05056">
    <property type="entry name" value="DUF674"/>
    <property type="match status" value="2"/>
</dbReference>
<dbReference type="PANTHER" id="PTHR33103">
    <property type="entry name" value="OS01G0153900 PROTEIN"/>
    <property type="match status" value="1"/>
</dbReference>
<sequence length="651" mass="72964">MSAEAEEVTFSLKVLVNKEKTKVLFAESDSNFVDVLLSFLTMPLGRIVKVLEKHYGTETPNIGCLNTFYNSVANLDCSCFWTEGAKKILLNPTSSFDADCTRLKLDVSDSHTEYFYSCSYCVGRFPSVSIYYDQITSCGRCQYGRMVKGSSKVNQADRKGGVFASDTTTFAITDDLRIVPNSIGIVQMANILNITDTEGAEMLNVTFGLSEIMNLFRASMVSHTPLSDLILNKTRHMNSVEVECESWTSLTHIEKDENLNSKKLILKAVVHKSTKKLLFAQVKEDFIEFLFSLLAIPLGGVECLLESKSSIKSIDNLYKSVSDLIHDEHFMSSDIKSRLIKPKLPHGYISENNILPLVEENLPDSYNGMISMFSSVNFPQGKGNYIKGPRTYQVMDDLTVVPFYISSIFCSLGQQMISVSDVEELEMEVGLEEFPHYKLQSSSFDCHIKFTSFTFVFYNFVLAKDSCMGRITSSKMSDAEEVVKISLKVVINKEKTKVLYAESDGYFVDILLSFLTLPLGRVVKLFEKHYGAETPILGCLNTLYNSVVNLDSSYFRTENTKQILINPISSFDADCRRLKLNISDSEPCDIDPNSGVFTIDTTTFIITDDLHIVPKLVQTRNILNIKETEGAESLNVAFGVSEVSLVYLSKK</sequence>
<reference evidence="1" key="2">
    <citation type="submission" date="2020-08" db="EMBL/GenBank/DDBJ databases">
        <title>Plant Genome Project.</title>
        <authorList>
            <person name="Zhang R.-G."/>
        </authorList>
    </citation>
    <scope>NUCLEOTIDE SEQUENCE</scope>
    <source>
        <strain evidence="1">Huo1</strain>
        <tissue evidence="1">Leaf</tissue>
    </source>
</reference>
<evidence type="ECO:0008006" key="3">
    <source>
        <dbReference type="Google" id="ProtNLM"/>
    </source>
</evidence>
<dbReference type="EMBL" id="PNBA02000012">
    <property type="protein sequence ID" value="KAG6404811.1"/>
    <property type="molecule type" value="Genomic_DNA"/>
</dbReference>
<reference evidence="1" key="1">
    <citation type="submission" date="2018-01" db="EMBL/GenBank/DDBJ databases">
        <authorList>
            <person name="Mao J.F."/>
        </authorList>
    </citation>
    <scope>NUCLEOTIDE SEQUENCE</scope>
    <source>
        <strain evidence="1">Huo1</strain>
        <tissue evidence="1">Leaf</tissue>
    </source>
</reference>
<gene>
    <name evidence="1" type="ORF">SASPL_132387</name>
</gene>
<dbReference type="PANTHER" id="PTHR33103:SF27">
    <property type="entry name" value="OS04G0594700 PROTEIN"/>
    <property type="match status" value="1"/>
</dbReference>
<dbReference type="AlphaFoldDB" id="A0A8X8X0W5"/>
<accession>A0A8X8X0W5</accession>
<comment type="caution">
    <text evidence="1">The sequence shown here is derived from an EMBL/GenBank/DDBJ whole genome shotgun (WGS) entry which is preliminary data.</text>
</comment>
<dbReference type="Proteomes" id="UP000298416">
    <property type="component" value="Unassembled WGS sequence"/>
</dbReference>
<protein>
    <recommendedName>
        <fullName evidence="3">DUF674 family protein</fullName>
    </recommendedName>
</protein>
<name>A0A8X8X0W5_SALSN</name>
<proteinExistence type="predicted"/>